<feature type="region of interest" description="Disordered" evidence="1">
    <location>
        <begin position="43"/>
        <end position="112"/>
    </location>
</feature>
<evidence type="ECO:0000256" key="1">
    <source>
        <dbReference type="SAM" id="MobiDB-lite"/>
    </source>
</evidence>
<name>A0ABR4B7R5_9LECA</name>
<evidence type="ECO:0000313" key="3">
    <source>
        <dbReference type="Proteomes" id="UP001590951"/>
    </source>
</evidence>
<proteinExistence type="predicted"/>
<evidence type="ECO:0000313" key="2">
    <source>
        <dbReference type="EMBL" id="KAL2053655.1"/>
    </source>
</evidence>
<organism evidence="2 3">
    <name type="scientific">Lepraria finkii</name>
    <dbReference type="NCBI Taxonomy" id="1340010"/>
    <lineage>
        <taxon>Eukaryota</taxon>
        <taxon>Fungi</taxon>
        <taxon>Dikarya</taxon>
        <taxon>Ascomycota</taxon>
        <taxon>Pezizomycotina</taxon>
        <taxon>Lecanoromycetes</taxon>
        <taxon>OSLEUM clade</taxon>
        <taxon>Lecanoromycetidae</taxon>
        <taxon>Lecanorales</taxon>
        <taxon>Lecanorineae</taxon>
        <taxon>Stereocaulaceae</taxon>
        <taxon>Lepraria</taxon>
    </lineage>
</organism>
<dbReference type="EMBL" id="JBHFEH010000019">
    <property type="protein sequence ID" value="KAL2053655.1"/>
    <property type="molecule type" value="Genomic_DNA"/>
</dbReference>
<reference evidence="2 3" key="1">
    <citation type="submission" date="2024-09" db="EMBL/GenBank/DDBJ databases">
        <title>Rethinking Asexuality: The Enigmatic Case of Functional Sexual Genes in Lepraria (Stereocaulaceae).</title>
        <authorList>
            <person name="Doellman M."/>
            <person name="Sun Y."/>
            <person name="Barcenas-Pena A."/>
            <person name="Lumbsch H.T."/>
            <person name="Grewe F."/>
        </authorList>
    </citation>
    <scope>NUCLEOTIDE SEQUENCE [LARGE SCALE GENOMIC DNA]</scope>
    <source>
        <strain evidence="2 3">Grewe 0041</strain>
    </source>
</reference>
<feature type="compositionally biased region" description="Basic and acidic residues" evidence="1">
    <location>
        <begin position="208"/>
        <end position="223"/>
    </location>
</feature>
<feature type="compositionally biased region" description="Basic and acidic residues" evidence="1">
    <location>
        <begin position="62"/>
        <end position="112"/>
    </location>
</feature>
<keyword evidence="3" id="KW-1185">Reference proteome</keyword>
<protein>
    <submittedName>
        <fullName evidence="2">Uncharacterized protein</fullName>
    </submittedName>
</protein>
<gene>
    <name evidence="2" type="ORF">ABVK25_005959</name>
</gene>
<sequence length="223" mass="27267">MYFLSQDFDARVPIPFSVFPSSYRSDAAEEITQVEVKGKVNQRVGREGHEARYSSFSASLPGRKDRTQYEKEEVKVYEDDRERRPRRKEDVTVYEEEDRHHRDHHHEYRDHPDRTEVLLERERYRDTDHHTDRYTDRHTDRHTHVDIAVPHREAEIDITARDYRRRVNPTYDVECDRRNHQQHPREERVEGEVIVEEERRPRMGYYDDEGHYHSFRHGLEKSR</sequence>
<dbReference type="Proteomes" id="UP001590951">
    <property type="component" value="Unassembled WGS sequence"/>
</dbReference>
<accession>A0ABR4B7R5</accession>
<feature type="region of interest" description="Disordered" evidence="1">
    <location>
        <begin position="200"/>
        <end position="223"/>
    </location>
</feature>
<comment type="caution">
    <text evidence="2">The sequence shown here is derived from an EMBL/GenBank/DDBJ whole genome shotgun (WGS) entry which is preliminary data.</text>
</comment>